<dbReference type="RefSeq" id="XP_018449861.2">
    <property type="nucleotide sequence ID" value="XM_018594359.2"/>
</dbReference>
<dbReference type="GeneID" id="108821316"/>
<dbReference type="Proteomes" id="UP000504610">
    <property type="component" value="Chromosome 8"/>
</dbReference>
<accession>A0A6J0KQR7</accession>
<name>A0A6J0KQR7_RAPSA</name>
<keyword evidence="4" id="KW-1185">Reference proteome</keyword>
<evidence type="ECO:0000256" key="3">
    <source>
        <dbReference type="ARBA" id="ARBA00022604"/>
    </source>
</evidence>
<evidence type="ECO:0000256" key="1">
    <source>
        <dbReference type="ARBA" id="ARBA00006974"/>
    </source>
</evidence>
<protein>
    <submittedName>
        <fullName evidence="5">Auxin-responsive protein SAUR71</fullName>
    </submittedName>
</protein>
<organism evidence="4 5">
    <name type="scientific">Raphanus sativus</name>
    <name type="common">Radish</name>
    <name type="synonym">Raphanus raphanistrum var. sativus</name>
    <dbReference type="NCBI Taxonomy" id="3726"/>
    <lineage>
        <taxon>Eukaryota</taxon>
        <taxon>Viridiplantae</taxon>
        <taxon>Streptophyta</taxon>
        <taxon>Embryophyta</taxon>
        <taxon>Tracheophyta</taxon>
        <taxon>Spermatophyta</taxon>
        <taxon>Magnoliopsida</taxon>
        <taxon>eudicotyledons</taxon>
        <taxon>Gunneridae</taxon>
        <taxon>Pentapetalae</taxon>
        <taxon>rosids</taxon>
        <taxon>malvids</taxon>
        <taxon>Brassicales</taxon>
        <taxon>Brassicaceae</taxon>
        <taxon>Brassiceae</taxon>
        <taxon>Raphanus</taxon>
    </lineage>
</organism>
<feature type="non-terminal residue" evidence="5">
    <location>
        <position position="1"/>
    </location>
</feature>
<evidence type="ECO:0000313" key="4">
    <source>
        <dbReference type="Proteomes" id="UP000504610"/>
    </source>
</evidence>
<gene>
    <name evidence="5" type="primary">LOC108821316</name>
</gene>
<dbReference type="OrthoDB" id="1864078at2759"/>
<reference evidence="5" key="2">
    <citation type="submission" date="2025-08" db="UniProtKB">
        <authorList>
            <consortium name="RefSeq"/>
        </authorList>
    </citation>
    <scope>IDENTIFICATION</scope>
    <source>
        <tissue evidence="5">Leaf</tissue>
    </source>
</reference>
<evidence type="ECO:0000256" key="2">
    <source>
        <dbReference type="ARBA" id="ARBA00022473"/>
    </source>
</evidence>
<keyword evidence="3" id="KW-0341">Growth regulation</keyword>
<proteinExistence type="inferred from homology"/>
<dbReference type="Pfam" id="PF02519">
    <property type="entry name" value="Auxin_inducible"/>
    <property type="match status" value="1"/>
</dbReference>
<dbReference type="GO" id="GO:0009733">
    <property type="term" value="P:response to auxin"/>
    <property type="evidence" value="ECO:0007669"/>
    <property type="project" value="InterPro"/>
</dbReference>
<keyword evidence="2" id="KW-0217">Developmental protein</keyword>
<dbReference type="PANTHER" id="PTHR31374:SF154">
    <property type="entry name" value="SAUR-LIKE AUXIN-RESPONSIVE PROTEIN FAMILY"/>
    <property type="match status" value="1"/>
</dbReference>
<comment type="similarity">
    <text evidence="1">Belongs to the ARG7 family.</text>
</comment>
<dbReference type="AlphaFoldDB" id="A0A6J0KQR7"/>
<sequence length="109" mass="12513">KKQSKEDEKHGKKLLCCGAKSFSQRASLPEEGRVRVYVGNDRDTQCKLEMDADFLTHPLFEELLRFSEEEFGYSYDGALRIACEINVFIDLINVLKSTTHSPYNNNTSF</sequence>
<reference evidence="4" key="1">
    <citation type="journal article" date="2019" name="Database">
        <title>The radish genome database (RadishGD): an integrated information resource for radish genomics.</title>
        <authorList>
            <person name="Yu H.J."/>
            <person name="Baek S."/>
            <person name="Lee Y.J."/>
            <person name="Cho A."/>
            <person name="Mun J.H."/>
        </authorList>
    </citation>
    <scope>NUCLEOTIDE SEQUENCE [LARGE SCALE GENOMIC DNA]</scope>
    <source>
        <strain evidence="4">cv. WK10039</strain>
    </source>
</reference>
<dbReference type="InterPro" id="IPR003676">
    <property type="entry name" value="SAUR_fam"/>
</dbReference>
<dbReference type="KEGG" id="rsz:108821316"/>
<dbReference type="PANTHER" id="PTHR31374">
    <property type="entry name" value="AUXIN-INDUCED PROTEIN-LIKE-RELATED"/>
    <property type="match status" value="1"/>
</dbReference>
<evidence type="ECO:0000313" key="5">
    <source>
        <dbReference type="RefSeq" id="XP_018449861.2"/>
    </source>
</evidence>